<comment type="similarity">
    <text evidence="1">Belongs to the sel-1 family.</text>
</comment>
<feature type="compositionally biased region" description="Low complexity" evidence="2">
    <location>
        <begin position="65"/>
        <end position="82"/>
    </location>
</feature>
<feature type="compositionally biased region" description="Polar residues" evidence="2">
    <location>
        <begin position="18"/>
        <end position="32"/>
    </location>
</feature>
<feature type="compositionally biased region" description="Low complexity" evidence="2">
    <location>
        <begin position="118"/>
        <end position="129"/>
    </location>
</feature>
<evidence type="ECO:0000313" key="3">
    <source>
        <dbReference type="EMBL" id="KAG7389757.1"/>
    </source>
</evidence>
<gene>
    <name evidence="3" type="ORF">PHYPSEUDO_009677</name>
</gene>
<organism evidence="3 4">
    <name type="scientific">Phytophthora pseudosyringae</name>
    <dbReference type="NCBI Taxonomy" id="221518"/>
    <lineage>
        <taxon>Eukaryota</taxon>
        <taxon>Sar</taxon>
        <taxon>Stramenopiles</taxon>
        <taxon>Oomycota</taxon>
        <taxon>Peronosporomycetes</taxon>
        <taxon>Peronosporales</taxon>
        <taxon>Peronosporaceae</taxon>
        <taxon>Phytophthora</taxon>
    </lineage>
</organism>
<feature type="region of interest" description="Disordered" evidence="2">
    <location>
        <begin position="1"/>
        <end position="32"/>
    </location>
</feature>
<evidence type="ECO:0000256" key="1">
    <source>
        <dbReference type="ARBA" id="ARBA00038101"/>
    </source>
</evidence>
<protein>
    <submittedName>
        <fullName evidence="3">Uncharacterized protein</fullName>
    </submittedName>
</protein>
<feature type="region of interest" description="Disordered" evidence="2">
    <location>
        <begin position="64"/>
        <end position="91"/>
    </location>
</feature>
<dbReference type="OrthoDB" id="200773at2759"/>
<name>A0A8T1W8B2_9STRA</name>
<accession>A0A8T1W8B2</accession>
<reference evidence="3" key="1">
    <citation type="submission" date="2021-02" db="EMBL/GenBank/DDBJ databases">
        <authorList>
            <person name="Palmer J.M."/>
        </authorList>
    </citation>
    <scope>NUCLEOTIDE SEQUENCE</scope>
    <source>
        <strain evidence="3">SCRP734</strain>
    </source>
</reference>
<dbReference type="PANTHER" id="PTHR11102">
    <property type="entry name" value="SEL-1-LIKE PROTEIN"/>
    <property type="match status" value="1"/>
</dbReference>
<feature type="region of interest" description="Disordered" evidence="2">
    <location>
        <begin position="112"/>
        <end position="174"/>
    </location>
</feature>
<proteinExistence type="inferred from homology"/>
<dbReference type="InterPro" id="IPR050767">
    <property type="entry name" value="Sel1_AlgK"/>
</dbReference>
<evidence type="ECO:0000313" key="4">
    <source>
        <dbReference type="Proteomes" id="UP000694044"/>
    </source>
</evidence>
<feature type="compositionally biased region" description="Polar residues" evidence="2">
    <location>
        <begin position="139"/>
        <end position="150"/>
    </location>
</feature>
<dbReference type="Pfam" id="PF08238">
    <property type="entry name" value="Sel1"/>
    <property type="match status" value="9"/>
</dbReference>
<dbReference type="AlphaFoldDB" id="A0A8T1W8B2"/>
<dbReference type="EMBL" id="JAGDFM010000040">
    <property type="protein sequence ID" value="KAG7389757.1"/>
    <property type="molecule type" value="Genomic_DNA"/>
</dbReference>
<dbReference type="SMART" id="SM00671">
    <property type="entry name" value="SEL1"/>
    <property type="match status" value="9"/>
</dbReference>
<dbReference type="PANTHER" id="PTHR11102:SF160">
    <property type="entry name" value="ERAD-ASSOCIATED E3 UBIQUITIN-PROTEIN LIGASE COMPONENT HRD3"/>
    <property type="match status" value="1"/>
</dbReference>
<sequence length="772" mass="82930">MTRDPSSAVVSLPGLTPATMSPTGTASENVTGQEDAAVKKAEAVSNTKTREPKLLFAVAKNVVNASTATRSKKQSATAAAKSPVASNAEGNGSMRTVFGIIKRAQASKPELLAAQDSQPQQQQRQPQQPSEESHELKHQPTTGSQETKASQPEPKHSSASIEDDDRVASDNGARSGRSFVDEVREALEKLVTQLDSVDPRKLLAVRLGGELRGLLGKAQDEFAAYEAEFVEHASNEGVSVALQNFSASLTQVSTIAERLRTAKFLLNRTFKREVLFAFQEINSYYTSLFMELSMAVARRSGIDLPLPPPITPPPPPEPAEIPTPTGDEICVEAHQYFFGHGVAKGLRKALELYTQAADLGCAMAMTCLGQMYYAGNGTEKDLLVAGKWFELASSAGDIEACHQLGLLMCEKAAHLKDAQQSDGFLALARVRFTQAAQQGHRNAQYELGIFHEYGRGGCEPNDSEAVTWYSKAADQGHAGAESSLGRLFLVGTQLPQDVAKAVHFLQRAAAKSDSSAQTRLGLLYTTGNGVKQDMERGMAFLQSVRSSKLTDNIHHISPLLINFMIPTVQAAGAGSSVAMTRLANLLLLHTPQANEGLAFSNGPPSSAQFRDREESHDEALRLLLSAGNGGHMDAYYALGQLLETSSLLRDQSAALRFYSKAATAATPHTKAAKRVATMYYSGIGSKTDKSKAHRFYTIAANAGDADALNALGLMFEEGDGCDLNFRKAAECYRSAADLDNPHAHFNLGCLLSNGKGVTRNADSAQAHFQKVR</sequence>
<dbReference type="Proteomes" id="UP000694044">
    <property type="component" value="Unassembled WGS sequence"/>
</dbReference>
<evidence type="ECO:0000256" key="2">
    <source>
        <dbReference type="SAM" id="MobiDB-lite"/>
    </source>
</evidence>
<keyword evidence="4" id="KW-1185">Reference proteome</keyword>
<dbReference type="InterPro" id="IPR006597">
    <property type="entry name" value="Sel1-like"/>
</dbReference>
<comment type="caution">
    <text evidence="3">The sequence shown here is derived from an EMBL/GenBank/DDBJ whole genome shotgun (WGS) entry which is preliminary data.</text>
</comment>